<name>A0A2W4WJK4_9CYAN</name>
<dbReference type="AlphaFoldDB" id="A0A2W4WJK4"/>
<feature type="domain" description="TehB/YeaR-like" evidence="1">
    <location>
        <begin position="12"/>
        <end position="87"/>
    </location>
</feature>
<protein>
    <submittedName>
        <fullName evidence="2">Tellurite resistance protein</fullName>
    </submittedName>
</protein>
<dbReference type="EMBL" id="QBMN01000008">
    <property type="protein sequence ID" value="PZO45293.1"/>
    <property type="molecule type" value="Genomic_DNA"/>
</dbReference>
<comment type="caution">
    <text evidence="2">The sequence shown here is derived from an EMBL/GenBank/DDBJ whole genome shotgun (WGS) entry which is preliminary data.</text>
</comment>
<evidence type="ECO:0000259" key="1">
    <source>
        <dbReference type="Pfam" id="PF09313"/>
    </source>
</evidence>
<proteinExistence type="predicted"/>
<evidence type="ECO:0000313" key="3">
    <source>
        <dbReference type="Proteomes" id="UP000249081"/>
    </source>
</evidence>
<sequence length="99" mass="11147">MKTLPLNLVPYKRTTEFTNVSVPSGLLHAHQTKEDVWGKIVVLEGALTYRILEPVAEEISLAPGHYGVIEPTINHEVIPQSGVRFYVEFYREADTQLPS</sequence>
<dbReference type="InterPro" id="IPR015392">
    <property type="entry name" value="TehB/YeaR-like_dom"/>
</dbReference>
<dbReference type="Gene3D" id="2.60.120.10">
    <property type="entry name" value="Jelly Rolls"/>
    <property type="match status" value="1"/>
</dbReference>
<organism evidence="2 3">
    <name type="scientific">Shackletoniella antarctica</name>
    <dbReference type="NCBI Taxonomy" id="268115"/>
    <lineage>
        <taxon>Bacteria</taxon>
        <taxon>Bacillati</taxon>
        <taxon>Cyanobacteriota</taxon>
        <taxon>Cyanophyceae</taxon>
        <taxon>Oculatellales</taxon>
        <taxon>Oculatellaceae</taxon>
        <taxon>Shackletoniella</taxon>
    </lineage>
</organism>
<dbReference type="Pfam" id="PF09313">
    <property type="entry name" value="TehB-like"/>
    <property type="match status" value="1"/>
</dbReference>
<dbReference type="Proteomes" id="UP000249081">
    <property type="component" value="Unassembled WGS sequence"/>
</dbReference>
<dbReference type="InterPro" id="IPR014710">
    <property type="entry name" value="RmlC-like_jellyroll"/>
</dbReference>
<reference evidence="2 3" key="2">
    <citation type="submission" date="2018-06" db="EMBL/GenBank/DDBJ databases">
        <title>Metagenomic assembly of (sub)arctic Cyanobacteria and their associated microbiome from non-axenic cultures.</title>
        <authorList>
            <person name="Baurain D."/>
        </authorList>
    </citation>
    <scope>NUCLEOTIDE SEQUENCE [LARGE SCALE GENOMIC DNA]</scope>
    <source>
        <strain evidence="2">ULC041bin1</strain>
    </source>
</reference>
<gene>
    <name evidence="2" type="ORF">DCF17_02055</name>
</gene>
<dbReference type="SUPFAM" id="SSF51197">
    <property type="entry name" value="Clavaminate synthase-like"/>
    <property type="match status" value="1"/>
</dbReference>
<accession>A0A2W4WJK4</accession>
<reference evidence="3" key="1">
    <citation type="submission" date="2018-04" db="EMBL/GenBank/DDBJ databases">
        <authorList>
            <person name="Cornet L."/>
        </authorList>
    </citation>
    <scope>NUCLEOTIDE SEQUENCE [LARGE SCALE GENOMIC DNA]</scope>
</reference>
<evidence type="ECO:0000313" key="2">
    <source>
        <dbReference type="EMBL" id="PZO45293.1"/>
    </source>
</evidence>